<dbReference type="InterPro" id="IPR040554">
    <property type="entry name" value="KPWE_PEX14_dom"/>
</dbReference>
<protein>
    <submittedName>
        <fullName evidence="4">Uncharacterized protein</fullName>
    </submittedName>
</protein>
<accession>C0P0D7</accession>
<keyword evidence="5" id="KW-1185">Reference proteome</keyword>
<dbReference type="GeneID" id="69041872"/>
<evidence type="ECO:0000259" key="3">
    <source>
        <dbReference type="Pfam" id="PF25871"/>
    </source>
</evidence>
<dbReference type="AlphaFoldDB" id="C0P0D7"/>
<dbReference type="RefSeq" id="XP_045283434.1">
    <property type="nucleotide sequence ID" value="XM_045435905.1"/>
</dbReference>
<evidence type="ECO:0000313" key="4">
    <source>
        <dbReference type="EMBL" id="EEH02953.1"/>
    </source>
</evidence>
<feature type="region of interest" description="Disordered" evidence="1">
    <location>
        <begin position="1"/>
        <end position="72"/>
    </location>
</feature>
<feature type="region of interest" description="Disordered" evidence="1">
    <location>
        <begin position="95"/>
        <end position="128"/>
    </location>
</feature>
<organism evidence="4 5">
    <name type="scientific">Ajellomyces capsulatus (strain G186AR / H82 / ATCC MYA-2454 / RMSCC 2432)</name>
    <name type="common">Darling's disease fungus</name>
    <name type="synonym">Histoplasma capsulatum</name>
    <dbReference type="NCBI Taxonomy" id="447093"/>
    <lineage>
        <taxon>Eukaryota</taxon>
        <taxon>Fungi</taxon>
        <taxon>Dikarya</taxon>
        <taxon>Ascomycota</taxon>
        <taxon>Pezizomycotina</taxon>
        <taxon>Eurotiomycetes</taxon>
        <taxon>Eurotiomycetidae</taxon>
        <taxon>Onygenales</taxon>
        <taxon>Ajellomycetaceae</taxon>
        <taxon>Histoplasma</taxon>
    </lineage>
</organism>
<feature type="compositionally biased region" description="Low complexity" evidence="1">
    <location>
        <begin position="176"/>
        <end position="186"/>
    </location>
</feature>
<evidence type="ECO:0000313" key="5">
    <source>
        <dbReference type="Proteomes" id="UP000001631"/>
    </source>
</evidence>
<feature type="domain" description="Peroxisomal membrane protein PEX14-like KPWE" evidence="2">
    <location>
        <begin position="206"/>
        <end position="253"/>
    </location>
</feature>
<dbReference type="Pfam" id="PF17733">
    <property type="entry name" value="KPWE_dom"/>
    <property type="match status" value="1"/>
</dbReference>
<feature type="compositionally biased region" description="Low complexity" evidence="1">
    <location>
        <begin position="50"/>
        <end position="72"/>
    </location>
</feature>
<dbReference type="STRING" id="447093.C0P0D7"/>
<feature type="region of interest" description="Disordered" evidence="1">
    <location>
        <begin position="149"/>
        <end position="286"/>
    </location>
</feature>
<dbReference type="PANTHER" id="PTHR36855:SF1">
    <property type="entry name" value="PEROXISOME MEMBRANE ANCHOR PROTEIN PEX14P N-TERMINAL DOMAIN-CONTAINING PROTEIN"/>
    <property type="match status" value="1"/>
</dbReference>
<sequence length="286" mass="30286">MPTGQDPAPPLPPGHSSVPGHSSPSSPPSLTPQEHQQKTPIDAASKNNVAAAAAPLSSAAETTATPTATASPYQLFDTYPFATDPEFKLGLGLILGKPAGTPATEDEVTGRSRPPAAGTGGGGDADEYAELGGELLLKAKIYYFTKKFPSRTQPSTPLTPKGYKAYLQQQRANSNTAPTSTTTTPHQPQPQPQPQPQRQPQPKEPTYPTPFSHIVDLITNNKPIPGIQEIPDTVLTGQDKPSLAPQRRKPWETTAVGDTGGDGNGITGVEREERDGEVERQEQPQP</sequence>
<dbReference type="Pfam" id="PF25871">
    <property type="entry name" value="HTH_76"/>
    <property type="match status" value="1"/>
</dbReference>
<dbReference type="PANTHER" id="PTHR36855">
    <property type="entry name" value="CHROMOSOME 10, WHOLE GENOME SHOTGUN SEQUENCE"/>
    <property type="match status" value="1"/>
</dbReference>
<name>C0P0D7_AJECG</name>
<dbReference type="InterPro" id="IPR058841">
    <property type="entry name" value="HTH_76"/>
</dbReference>
<dbReference type="EMBL" id="GG663380">
    <property type="protein sequence ID" value="EEH02953.1"/>
    <property type="molecule type" value="Genomic_DNA"/>
</dbReference>
<dbReference type="HOGENOM" id="CLU_1008212_0_0_1"/>
<proteinExistence type="predicted"/>
<gene>
    <name evidence="4" type="ORF">HCBG_08856</name>
</gene>
<feature type="compositionally biased region" description="Basic and acidic residues" evidence="1">
    <location>
        <begin position="269"/>
        <end position="286"/>
    </location>
</feature>
<evidence type="ECO:0000259" key="2">
    <source>
        <dbReference type="Pfam" id="PF17733"/>
    </source>
</evidence>
<feature type="compositionally biased region" description="Low complexity" evidence="1">
    <location>
        <begin position="14"/>
        <end position="24"/>
    </location>
</feature>
<feature type="domain" description="PEX14-like helix-turn-helix" evidence="3">
    <location>
        <begin position="71"/>
        <end position="170"/>
    </location>
</feature>
<dbReference type="InParanoid" id="C0P0D7"/>
<feature type="compositionally biased region" description="Pro residues" evidence="1">
    <location>
        <begin position="187"/>
        <end position="208"/>
    </location>
</feature>
<dbReference type="VEuPathDB" id="FungiDB:I7I50_08986"/>
<reference evidence="4" key="1">
    <citation type="submission" date="2009-02" db="EMBL/GenBank/DDBJ databases">
        <title>The Genome Sequence of Ajellomyces capsulatus strain G186AR.</title>
        <authorList>
            <consortium name="The Broad Institute Genome Sequencing Platform"/>
            <person name="Champion M."/>
            <person name="Cuomo C."/>
            <person name="Ma L.-J."/>
            <person name="Henn M.R."/>
            <person name="Sil A."/>
            <person name="Goldman B."/>
            <person name="Young S.K."/>
            <person name="Kodira C.D."/>
            <person name="Zeng Q."/>
            <person name="Koehrsen M."/>
            <person name="Alvarado L."/>
            <person name="Berlin A."/>
            <person name="Borenstein D."/>
            <person name="Chen Z."/>
            <person name="Engels R."/>
            <person name="Freedman E."/>
            <person name="Gellesch M."/>
            <person name="Goldberg J."/>
            <person name="Griggs A."/>
            <person name="Gujja S."/>
            <person name="Heiman D."/>
            <person name="Hepburn T."/>
            <person name="Howarth C."/>
            <person name="Jen D."/>
            <person name="Larson L."/>
            <person name="Lewis B."/>
            <person name="Mehta T."/>
            <person name="Park D."/>
            <person name="Pearson M."/>
            <person name="Roberts A."/>
            <person name="Saif S."/>
            <person name="Shea T."/>
            <person name="Shenoy N."/>
            <person name="Sisk P."/>
            <person name="Stolte C."/>
            <person name="Sykes S."/>
            <person name="Walk T."/>
            <person name="White J."/>
            <person name="Yandava C."/>
            <person name="Klein B."/>
            <person name="McEwen J.G."/>
            <person name="Puccia R."/>
            <person name="Goldman G.H."/>
            <person name="Felipe M.S."/>
            <person name="Nino-Vega G."/>
            <person name="San-Blas G."/>
            <person name="Taylor J."/>
            <person name="Mendoza L."/>
            <person name="Galagan J."/>
            <person name="Nusbaum C."/>
            <person name="Birren B."/>
        </authorList>
    </citation>
    <scope>NUCLEOTIDE SEQUENCE</scope>
    <source>
        <strain evidence="4">G186AR</strain>
    </source>
</reference>
<dbReference type="Proteomes" id="UP000001631">
    <property type="component" value="Unassembled WGS sequence"/>
</dbReference>
<evidence type="ECO:0000256" key="1">
    <source>
        <dbReference type="SAM" id="MobiDB-lite"/>
    </source>
</evidence>